<dbReference type="AlphaFoldDB" id="A0A140NR20"/>
<dbReference type="EMBL" id="CP003488">
    <property type="protein sequence ID" value="AFH95565.1"/>
    <property type="molecule type" value="Genomic_DNA"/>
</dbReference>
<evidence type="ECO:0000313" key="2">
    <source>
        <dbReference type="Proteomes" id="UP000005012"/>
    </source>
</evidence>
<evidence type="ECO:0000313" key="1">
    <source>
        <dbReference type="EMBL" id="AFH95565.1"/>
    </source>
</evidence>
<dbReference type="OrthoDB" id="5684611at2"/>
<dbReference type="Gene3D" id="3.40.50.300">
    <property type="entry name" value="P-loop containing nucleotide triphosphate hydrolases"/>
    <property type="match status" value="1"/>
</dbReference>
<proteinExistence type="predicted"/>
<dbReference type="Proteomes" id="UP000005012">
    <property type="component" value="Chromosome"/>
</dbReference>
<organism evidence="1 2">
    <name type="scientific">Providencia stuartii (strain MRSN 2154)</name>
    <dbReference type="NCBI Taxonomy" id="1157951"/>
    <lineage>
        <taxon>Bacteria</taxon>
        <taxon>Pseudomonadati</taxon>
        <taxon>Pseudomonadota</taxon>
        <taxon>Gammaproteobacteria</taxon>
        <taxon>Enterobacterales</taxon>
        <taxon>Morganellaceae</taxon>
        <taxon>Providencia</taxon>
    </lineage>
</organism>
<reference evidence="2" key="2">
    <citation type="submission" date="2012-04" db="EMBL/GenBank/DDBJ databases">
        <title>Complete genome sequence of Providencia stuartii clinical isolate MRSN 2154.</title>
        <authorList>
            <person name="Clifford R.J."/>
            <person name="Hang J."/>
            <person name="Riley M.C."/>
            <person name="Onmus-Leone F."/>
            <person name="Kuschner R.A."/>
            <person name="Lesho E.P."/>
            <person name="Waterman P.E."/>
        </authorList>
    </citation>
    <scope>NUCLEOTIDE SEQUENCE [LARGE SCALE GENOMIC DNA]</scope>
    <source>
        <strain evidence="2">MRSN 2154</strain>
    </source>
</reference>
<accession>A0A140NR20</accession>
<reference evidence="1 2" key="1">
    <citation type="journal article" date="2012" name="J. Bacteriol.">
        <title>Complete Genome Sequence of Providencia stuartii Clinical Isolate MRSN 2154.</title>
        <authorList>
            <person name="Clifford R.J."/>
            <person name="Hang J."/>
            <person name="Riley M.C."/>
            <person name="Onmus-Leone F."/>
            <person name="Kuschner R.A."/>
            <person name="Lesho E.P."/>
            <person name="Waterman P.E."/>
        </authorList>
    </citation>
    <scope>NUCLEOTIDE SEQUENCE [LARGE SCALE GENOMIC DNA]</scope>
    <source>
        <strain evidence="1 2">MRSN 2154</strain>
    </source>
</reference>
<dbReference type="InterPro" id="IPR027417">
    <property type="entry name" value="P-loop_NTPase"/>
</dbReference>
<name>A0A140NR20_PROSM</name>
<dbReference type="HOGENOM" id="CLU_104180_0_0_6"/>
<protein>
    <submittedName>
        <fullName evidence="1">Uncharacterized protein</fullName>
    </submittedName>
</protein>
<dbReference type="KEGG" id="psi:S70_18820"/>
<sequence>MPIPFPFDFKNPDYTQVFEWRMERLTRIRQNPEAIPVLNAYYKDNPAQFIIDWGMTYDPRNPERGLPSYIPFLLFPRQEEWAEWFMERWKAQEPGVTEKKRDMGMSWLTVGLACTVCNFNRGISVGIGSCKEEYVDKIGVPKSLLEKARIFMTYLPAEFCFGWDRAKDAPHMRIKFPYTYSIISDECGDSIVWGDRASFYIVDETAFLERPTLVDASLSATTNSRQDISTPK</sequence>
<gene>
    <name evidence="1" type="ordered locus">S70_18820</name>
</gene>
<dbReference type="PATRIC" id="fig|1157951.4.peg.3777"/>